<dbReference type="AlphaFoldDB" id="A0AAU7C1D1"/>
<accession>A0AAU7C1D1</accession>
<dbReference type="RefSeq" id="WP_347980113.1">
    <property type="nucleotide sequence ID" value="NZ_CP154878.1"/>
</dbReference>
<name>A0AAU7C1D1_9LACO</name>
<reference evidence="1" key="1">
    <citation type="submission" date="2024-04" db="EMBL/GenBank/DDBJ databases">
        <title>Limosilactobacillus allomucosae sp. nov., a novel species isolated from wild boar faecal samples as a potential probiotics for domestic pigs.</title>
        <authorList>
            <person name="Chen B."/>
        </authorList>
    </citation>
    <scope>NUCLEOTIDE SEQUENCE</scope>
    <source>
        <strain evidence="1">WILCCON 0051</strain>
    </source>
</reference>
<sequence length="125" mass="14068">MAAIIQLLLLRSQNFRLRVQISLVKIKMGLLVKRLGSHFLVACYLRLSAFQDLLFIVENGMCLKIRGLWLKAALFDEAKVGEILVPFLHRLANGLSSAKTMDIKECKKFDTARSLATVIYSKNSA</sequence>
<dbReference type="KEGG" id="lalo:ABC765_07645"/>
<organism evidence="1">
    <name type="scientific">Limosilactobacillus allomucosae</name>
    <dbReference type="NCBI Taxonomy" id="3142938"/>
    <lineage>
        <taxon>Bacteria</taxon>
        <taxon>Bacillati</taxon>
        <taxon>Bacillota</taxon>
        <taxon>Bacilli</taxon>
        <taxon>Lactobacillales</taxon>
        <taxon>Lactobacillaceae</taxon>
        <taxon>Limosilactobacillus</taxon>
    </lineage>
</organism>
<proteinExistence type="predicted"/>
<dbReference type="EMBL" id="CP154878">
    <property type="protein sequence ID" value="XBG94939.1"/>
    <property type="molecule type" value="Genomic_DNA"/>
</dbReference>
<protein>
    <submittedName>
        <fullName evidence="1">Uncharacterized protein</fullName>
    </submittedName>
</protein>
<gene>
    <name evidence="1" type="ORF">ABC765_07645</name>
</gene>
<evidence type="ECO:0000313" key="1">
    <source>
        <dbReference type="EMBL" id="XBG94939.1"/>
    </source>
</evidence>